<evidence type="ECO:0000313" key="6">
    <source>
        <dbReference type="Proteomes" id="UP001374893"/>
    </source>
</evidence>
<feature type="transmembrane region" description="Helical" evidence="2">
    <location>
        <begin position="55"/>
        <end position="80"/>
    </location>
</feature>
<dbReference type="InterPro" id="IPR025241">
    <property type="entry name" value="DUF4190"/>
</dbReference>
<evidence type="ECO:0000256" key="1">
    <source>
        <dbReference type="ARBA" id="ARBA00022801"/>
    </source>
</evidence>
<dbReference type="PANTHER" id="PTHR22946:SF9">
    <property type="entry name" value="POLYKETIDE TRANSFERASE AF380"/>
    <property type="match status" value="1"/>
</dbReference>
<dbReference type="InterPro" id="IPR029058">
    <property type="entry name" value="AB_hydrolase_fold"/>
</dbReference>
<name>A0ABM7RKZ5_9BACT</name>
<reference evidence="5 6" key="1">
    <citation type="submission" date="2021-06" db="EMBL/GenBank/DDBJ databases">
        <title>Complete genome of Haloferula helveola possessing various polysaccharide degrading enzymes.</title>
        <authorList>
            <person name="Takami H."/>
            <person name="Huang C."/>
            <person name="Hamasaki K."/>
        </authorList>
    </citation>
    <scope>NUCLEOTIDE SEQUENCE [LARGE SCALE GENOMIC DNA]</scope>
    <source>
        <strain evidence="5 6">CN-1</strain>
    </source>
</reference>
<dbReference type="Pfam" id="PF00326">
    <property type="entry name" value="Peptidase_S9"/>
    <property type="match status" value="1"/>
</dbReference>
<dbReference type="EMBL" id="AP024702">
    <property type="protein sequence ID" value="BCX47742.1"/>
    <property type="molecule type" value="Genomic_DNA"/>
</dbReference>
<organism evidence="5 6">
    <name type="scientific">Haloferula helveola</name>
    <dbReference type="NCBI Taxonomy" id="490095"/>
    <lineage>
        <taxon>Bacteria</taxon>
        <taxon>Pseudomonadati</taxon>
        <taxon>Verrucomicrobiota</taxon>
        <taxon>Verrucomicrobiia</taxon>
        <taxon>Verrucomicrobiales</taxon>
        <taxon>Verrucomicrobiaceae</taxon>
        <taxon>Haloferula</taxon>
    </lineage>
</organism>
<evidence type="ECO:0000259" key="3">
    <source>
        <dbReference type="Pfam" id="PF00326"/>
    </source>
</evidence>
<dbReference type="InterPro" id="IPR001375">
    <property type="entry name" value="Peptidase_S9_cat"/>
</dbReference>
<keyword evidence="2" id="KW-1133">Transmembrane helix</keyword>
<sequence length="379" mass="39836">MRPTRPQTSGLCVASLVLGIFGLCSGLTAVLAVIFGHLGLSKVKSSGGRLAGGGMAVAGLVMGYFGLLVVGIFVAIMFAAGRSVEKKQAEAGKLFDVASVPVPAMPDLPEFEPVGDKGVRVGAVEISDGVGPGESMWMWIYLPPGDPAPGSLSAVLVAPAGTNLLSGSDLGPLGVDDYHDECLPYAEAGMAVVFYSIDGEVEDEEDDGSHRLGYEAFRDACAGVVNGRNALEYVFKRMPEVDTTRIYSAGHSSAGTLSLLFGAHEPRLAGSIAYAPAADVVDRLQELIDTPLVNSAFPQVKHFAKRSSPMTHVAEFSRPVFLFHAEDDENVPAEKTEEFASALKAAGADVTLRISEEGGHYVPMITEGIPAGIEWIRAQ</sequence>
<feature type="domain" description="Peptidase S9 prolyl oligopeptidase catalytic" evidence="3">
    <location>
        <begin position="185"/>
        <end position="362"/>
    </location>
</feature>
<dbReference type="Gene3D" id="3.40.50.1820">
    <property type="entry name" value="alpha/beta hydrolase"/>
    <property type="match status" value="1"/>
</dbReference>
<keyword evidence="2" id="KW-0472">Membrane</keyword>
<evidence type="ECO:0000313" key="5">
    <source>
        <dbReference type="EMBL" id="BCX47742.1"/>
    </source>
</evidence>
<dbReference type="PANTHER" id="PTHR22946">
    <property type="entry name" value="DIENELACTONE HYDROLASE DOMAIN-CONTAINING PROTEIN-RELATED"/>
    <property type="match status" value="1"/>
</dbReference>
<keyword evidence="6" id="KW-1185">Reference proteome</keyword>
<keyword evidence="1" id="KW-0378">Hydrolase</keyword>
<evidence type="ECO:0000259" key="4">
    <source>
        <dbReference type="Pfam" id="PF13828"/>
    </source>
</evidence>
<protein>
    <submittedName>
        <fullName evidence="5">Aminopeptidase acylaminoacyl-peptidase-like protein</fullName>
    </submittedName>
</protein>
<dbReference type="Pfam" id="PF13828">
    <property type="entry name" value="DUF4190"/>
    <property type="match status" value="1"/>
</dbReference>
<feature type="domain" description="DUF4190" evidence="4">
    <location>
        <begin position="12"/>
        <end position="72"/>
    </location>
</feature>
<dbReference type="Proteomes" id="UP001374893">
    <property type="component" value="Chromosome"/>
</dbReference>
<accession>A0ABM7RKZ5</accession>
<gene>
    <name evidence="5" type="ORF">HAHE_16500</name>
</gene>
<feature type="transmembrane region" description="Helical" evidence="2">
    <location>
        <begin position="12"/>
        <end position="35"/>
    </location>
</feature>
<dbReference type="SUPFAM" id="SSF53474">
    <property type="entry name" value="alpha/beta-Hydrolases"/>
    <property type="match status" value="1"/>
</dbReference>
<proteinExistence type="predicted"/>
<dbReference type="InterPro" id="IPR050261">
    <property type="entry name" value="FrsA_esterase"/>
</dbReference>
<keyword evidence="2" id="KW-0812">Transmembrane</keyword>
<evidence type="ECO:0000256" key="2">
    <source>
        <dbReference type="SAM" id="Phobius"/>
    </source>
</evidence>